<organism evidence="1 2">
    <name type="scientific">Daphnia magna</name>
    <dbReference type="NCBI Taxonomy" id="35525"/>
    <lineage>
        <taxon>Eukaryota</taxon>
        <taxon>Metazoa</taxon>
        <taxon>Ecdysozoa</taxon>
        <taxon>Arthropoda</taxon>
        <taxon>Crustacea</taxon>
        <taxon>Branchiopoda</taxon>
        <taxon>Diplostraca</taxon>
        <taxon>Cladocera</taxon>
        <taxon>Anomopoda</taxon>
        <taxon>Daphniidae</taxon>
        <taxon>Daphnia</taxon>
    </lineage>
</organism>
<sequence length="133" mass="15496">MKKFDEAQICTGIFIKDNFKLKCKLIASDTCYKEDKRSNIWKSYECESLIFNSTVHENPSKSTVRSSFFCRKLKGYVTKLSWKEKNQDGGVIAKCRKRLRNEITVIQKSAKVTSKKIFEYLSKLDDKSSVPKY</sequence>
<proteinExistence type="predicted"/>
<evidence type="ECO:0000313" key="1">
    <source>
        <dbReference type="EMBL" id="KAK4007386.1"/>
    </source>
</evidence>
<dbReference type="Proteomes" id="UP001234178">
    <property type="component" value="Unassembled WGS sequence"/>
</dbReference>
<reference evidence="1 2" key="1">
    <citation type="journal article" date="2023" name="Nucleic Acids Res.">
        <title>The hologenome of Daphnia magna reveals possible DNA methylation and microbiome-mediated evolution of the host genome.</title>
        <authorList>
            <person name="Chaturvedi A."/>
            <person name="Li X."/>
            <person name="Dhandapani V."/>
            <person name="Marshall H."/>
            <person name="Kissane S."/>
            <person name="Cuenca-Cambronero M."/>
            <person name="Asole G."/>
            <person name="Calvet F."/>
            <person name="Ruiz-Romero M."/>
            <person name="Marangio P."/>
            <person name="Guigo R."/>
            <person name="Rago D."/>
            <person name="Mirbahai L."/>
            <person name="Eastwood N."/>
            <person name="Colbourne J.K."/>
            <person name="Zhou J."/>
            <person name="Mallon E."/>
            <person name="Orsini L."/>
        </authorList>
    </citation>
    <scope>NUCLEOTIDE SEQUENCE [LARGE SCALE GENOMIC DNA]</scope>
    <source>
        <strain evidence="1">LRV0_1</strain>
    </source>
</reference>
<name>A0ABQ9Z3B1_9CRUS</name>
<accession>A0ABQ9Z3B1</accession>
<evidence type="ECO:0000313" key="2">
    <source>
        <dbReference type="Proteomes" id="UP001234178"/>
    </source>
</evidence>
<comment type="caution">
    <text evidence="1">The sequence shown here is derived from an EMBL/GenBank/DDBJ whole genome shotgun (WGS) entry which is preliminary data.</text>
</comment>
<gene>
    <name evidence="1" type="ORF">OUZ56_012543</name>
</gene>
<dbReference type="EMBL" id="JAOYFB010000002">
    <property type="protein sequence ID" value="KAK4007386.1"/>
    <property type="molecule type" value="Genomic_DNA"/>
</dbReference>
<keyword evidence="2" id="KW-1185">Reference proteome</keyword>
<protein>
    <submittedName>
        <fullName evidence="1">Uncharacterized protein</fullName>
    </submittedName>
</protein>